<dbReference type="RefSeq" id="WP_188692571.1">
    <property type="nucleotide sequence ID" value="NZ_BMLY01000002.1"/>
</dbReference>
<evidence type="ECO:0000313" key="1">
    <source>
        <dbReference type="EMBL" id="GGP25806.1"/>
    </source>
</evidence>
<evidence type="ECO:0000313" key="2">
    <source>
        <dbReference type="Proteomes" id="UP000621859"/>
    </source>
</evidence>
<dbReference type="Proteomes" id="UP000621859">
    <property type="component" value="Unassembled WGS sequence"/>
</dbReference>
<comment type="caution">
    <text evidence="1">The sequence shown here is derived from an EMBL/GenBank/DDBJ whole genome shotgun (WGS) entry which is preliminary data.</text>
</comment>
<dbReference type="EMBL" id="BMLY01000002">
    <property type="protein sequence ID" value="GGP25806.1"/>
    <property type="molecule type" value="Genomic_DNA"/>
</dbReference>
<organism evidence="1 2">
    <name type="scientific">Silvimonas amylolytica</name>
    <dbReference type="NCBI Taxonomy" id="449663"/>
    <lineage>
        <taxon>Bacteria</taxon>
        <taxon>Pseudomonadati</taxon>
        <taxon>Pseudomonadota</taxon>
        <taxon>Betaproteobacteria</taxon>
        <taxon>Neisseriales</taxon>
        <taxon>Chitinibacteraceae</taxon>
        <taxon>Silvimonas</taxon>
    </lineage>
</organism>
<gene>
    <name evidence="1" type="ORF">GCM10010971_16250</name>
</gene>
<protein>
    <submittedName>
        <fullName evidence="1">Uncharacterized protein</fullName>
    </submittedName>
</protein>
<keyword evidence="2" id="KW-1185">Reference proteome</keyword>
<accession>A0ABQ2PKS1</accession>
<name>A0ABQ2PKS1_9NEIS</name>
<reference evidence="2" key="1">
    <citation type="journal article" date="2019" name="Int. J. Syst. Evol. Microbiol.">
        <title>The Global Catalogue of Microorganisms (GCM) 10K type strain sequencing project: providing services to taxonomists for standard genome sequencing and annotation.</title>
        <authorList>
            <consortium name="The Broad Institute Genomics Platform"/>
            <consortium name="The Broad Institute Genome Sequencing Center for Infectious Disease"/>
            <person name="Wu L."/>
            <person name="Ma J."/>
        </authorList>
    </citation>
    <scope>NUCLEOTIDE SEQUENCE [LARGE SCALE GENOMIC DNA]</scope>
    <source>
        <strain evidence="2">CGMCC 1.8860</strain>
    </source>
</reference>
<proteinExistence type="predicted"/>
<sequence>MKNTGKISSRAVFLHNALNIAIIAEPPWPNVAIHSCRLELWVESATASPPTNVLSQISPTIGKDQAFFTMVFSDQ</sequence>